<feature type="region of interest" description="Disordered" evidence="8">
    <location>
        <begin position="1040"/>
        <end position="1061"/>
    </location>
</feature>
<gene>
    <name evidence="9" type="ORF">TASK_LOCUS6687</name>
</gene>
<evidence type="ECO:0000256" key="4">
    <source>
        <dbReference type="ARBA" id="ARBA00022448"/>
    </source>
</evidence>
<protein>
    <recommendedName>
        <fullName evidence="3">Conserved oligomeric Golgi complex subunit 1</fullName>
    </recommendedName>
</protein>
<keyword evidence="6" id="KW-0333">Golgi apparatus</keyword>
<evidence type="ECO:0000256" key="7">
    <source>
        <dbReference type="ARBA" id="ARBA00023136"/>
    </source>
</evidence>
<dbReference type="WBParaSite" id="TASK_0000668601-mRNA-1">
    <property type="protein sequence ID" value="TASK_0000668601-mRNA-1"/>
    <property type="gene ID" value="TASK_0000668601"/>
</dbReference>
<dbReference type="GO" id="GO:0015031">
    <property type="term" value="P:protein transport"/>
    <property type="evidence" value="ECO:0007669"/>
    <property type="project" value="UniProtKB-KW"/>
</dbReference>
<dbReference type="EMBL" id="UYRS01018525">
    <property type="protein sequence ID" value="VDK37153.1"/>
    <property type="molecule type" value="Genomic_DNA"/>
</dbReference>
<evidence type="ECO:0000313" key="11">
    <source>
        <dbReference type="WBParaSite" id="TASK_0000668601-mRNA-1"/>
    </source>
</evidence>
<evidence type="ECO:0000256" key="2">
    <source>
        <dbReference type="ARBA" id="ARBA00006653"/>
    </source>
</evidence>
<dbReference type="GO" id="GO:0017119">
    <property type="term" value="C:Golgi transport complex"/>
    <property type="evidence" value="ECO:0007669"/>
    <property type="project" value="InterPro"/>
</dbReference>
<evidence type="ECO:0000256" key="6">
    <source>
        <dbReference type="ARBA" id="ARBA00023034"/>
    </source>
</evidence>
<evidence type="ECO:0000256" key="3">
    <source>
        <dbReference type="ARBA" id="ARBA00020978"/>
    </source>
</evidence>
<reference evidence="11" key="1">
    <citation type="submission" date="2016-04" db="UniProtKB">
        <authorList>
            <consortium name="WormBaseParasite"/>
        </authorList>
    </citation>
    <scope>IDENTIFICATION</scope>
</reference>
<dbReference type="Pfam" id="PF08700">
    <property type="entry name" value="VPS51_Exo84_N"/>
    <property type="match status" value="1"/>
</dbReference>
<dbReference type="PANTHER" id="PTHR31658:SF0">
    <property type="entry name" value="CONSERVED OLIGOMERIC GOLGI COMPLEX SUBUNIT 1"/>
    <property type="match status" value="1"/>
</dbReference>
<comment type="similarity">
    <text evidence="2">Belongs to the COG1 family.</text>
</comment>
<evidence type="ECO:0000256" key="8">
    <source>
        <dbReference type="SAM" id="MobiDB-lite"/>
    </source>
</evidence>
<comment type="subcellular location">
    <subcellularLocation>
        <location evidence="1">Golgi apparatus membrane</location>
        <topology evidence="1">Peripheral membrane protein</topology>
    </subcellularLocation>
</comment>
<dbReference type="GO" id="GO:0006891">
    <property type="term" value="P:intra-Golgi vesicle-mediated transport"/>
    <property type="evidence" value="ECO:0007669"/>
    <property type="project" value="InterPro"/>
</dbReference>
<sequence>MEASVTEIFENHTIDEVRRICMEIRLVLYSPSKKQLRNDVESKKMELRFLVGERHRDVIEASDNILHMKEFSQNITEKLEQLEKCCLYESLASASASYSKRQLSGNPKKLVASQLKLLLDIPEMIWSALDEMDYTGAVEFFLLGRYLSVKMHLTGETMAAHVNPRVLVKRQWAALDDIENTIASACRKQLALPTVSDGILAQALTALLVLEDQTMRTALDEFLSGRRTALSCILGADEAYNGQTNIGVNQRLSMVVRLFTQTAEAPTKLFLFEGQIATLLKQMLKWCPRETTWFSGENLFEYLPENIAYYHVTQAPAQAHQLKSPTSGQSKETNFDIQPSGIRACPLSVKDLADPFQEWWQLALNFSQQQLSTVLSSHLDITDLVNTRHTLLSMLPTSDHGHDSGSAPHPLGGCVDLWTNLFQPSFLHHLELIGTEETGFIFMIYYSIYDCFGFIFKALLKSTLNEVFTDFESALLSLAKSLDQMDDKSSQTSSDEMPAPFNAEQMSSELDLASFVWSQSSNSTGLRYYQEEQGQISLSPEDFVDQLDIYPQDLVMAYFACLVGRTDLLPRPSATQEASNQLPNPLRWRLSRLLENAAAIYAIFNCREGEGSAMVGTVCASRHEINLKGHLVTPQLKRICSTFNNRLCEVVATSASEDVTTWKVLLSAVEGLLAQCCDLTLRVSNGLVPQGGARGAFCVARACFCLLDVYPALGATIVTATARLLAEEAKNISFIPWTDVSKLRQVWLSTSRSLRSIAAHLSLTAILRITVESPALENLFQSLSSVCNASSSNDAKLVAITSQWCEIMLKPSSQDADSSGAVVTLKVPSHPSWPLQATLFSIARNLTTLSVHTLPRGSLGEAFDQRLAEGLLNTYRRLVDNQEGKLTQPQALQLLFDVRFILRLLVWPLASTEKRPSSVNSLPVRDVTAIGQDLLKRLEAAVDPFDLEMSSERLNAGIGHAVRSTAALYAALLPVSFTIAFEAQAGGSKAEEFSNLGFLSLIPSSKGFEGREAEKTGKTPVFGLLPFSLSQVRSSPYVTHAVRKKPQLPSEKPKGLSSAAHGPSDFSWFGGLSFT</sequence>
<dbReference type="InterPro" id="IPR033370">
    <property type="entry name" value="COG1"/>
</dbReference>
<dbReference type="OrthoDB" id="46189at2759"/>
<dbReference type="STRING" id="60517.A0A158R954"/>
<evidence type="ECO:0000256" key="1">
    <source>
        <dbReference type="ARBA" id="ARBA00004395"/>
    </source>
</evidence>
<dbReference type="PANTHER" id="PTHR31658">
    <property type="entry name" value="CONSERVED OLIGOMERIC GOLGI COMPLEX SUBUNIT 1"/>
    <property type="match status" value="1"/>
</dbReference>
<name>A0A158R954_TAEAS</name>
<keyword evidence="4" id="KW-0813">Transport</keyword>
<keyword evidence="5" id="KW-0653">Protein transport</keyword>
<accession>A0A158R954</accession>
<evidence type="ECO:0000313" key="10">
    <source>
        <dbReference type="Proteomes" id="UP000282613"/>
    </source>
</evidence>
<dbReference type="GO" id="GO:0000139">
    <property type="term" value="C:Golgi membrane"/>
    <property type="evidence" value="ECO:0007669"/>
    <property type="project" value="UniProtKB-SubCell"/>
</dbReference>
<keyword evidence="7" id="KW-0472">Membrane</keyword>
<proteinExistence type="inferred from homology"/>
<evidence type="ECO:0000256" key="5">
    <source>
        <dbReference type="ARBA" id="ARBA00022927"/>
    </source>
</evidence>
<organism evidence="11">
    <name type="scientific">Taenia asiatica</name>
    <name type="common">Asian tapeworm</name>
    <dbReference type="NCBI Taxonomy" id="60517"/>
    <lineage>
        <taxon>Eukaryota</taxon>
        <taxon>Metazoa</taxon>
        <taxon>Spiralia</taxon>
        <taxon>Lophotrochozoa</taxon>
        <taxon>Platyhelminthes</taxon>
        <taxon>Cestoda</taxon>
        <taxon>Eucestoda</taxon>
        <taxon>Cyclophyllidea</taxon>
        <taxon>Taeniidae</taxon>
        <taxon>Taenia</taxon>
    </lineage>
</organism>
<dbReference type="AlphaFoldDB" id="A0A158R954"/>
<reference evidence="9 10" key="2">
    <citation type="submission" date="2018-11" db="EMBL/GenBank/DDBJ databases">
        <authorList>
            <consortium name="Pathogen Informatics"/>
        </authorList>
    </citation>
    <scope>NUCLEOTIDE SEQUENCE [LARGE SCALE GENOMIC DNA]</scope>
</reference>
<evidence type="ECO:0000313" key="9">
    <source>
        <dbReference type="EMBL" id="VDK37153.1"/>
    </source>
</evidence>
<dbReference type="Proteomes" id="UP000282613">
    <property type="component" value="Unassembled WGS sequence"/>
</dbReference>
<keyword evidence="10" id="KW-1185">Reference proteome</keyword>